<evidence type="ECO:0000313" key="3">
    <source>
        <dbReference type="Proteomes" id="UP000061468"/>
    </source>
</evidence>
<dbReference type="InterPro" id="IPR052165">
    <property type="entry name" value="Membrane_assoc_protease"/>
</dbReference>
<keyword evidence="1" id="KW-0472">Membrane</keyword>
<accession>A0AAC8XMB1</accession>
<name>A0AAC8XMB1_9ALTE</name>
<keyword evidence="1" id="KW-0812">Transmembrane</keyword>
<dbReference type="InterPro" id="IPR012340">
    <property type="entry name" value="NA-bd_OB-fold"/>
</dbReference>
<dbReference type="Gene3D" id="2.40.50.140">
    <property type="entry name" value="Nucleic acid-binding proteins"/>
    <property type="match status" value="1"/>
</dbReference>
<evidence type="ECO:0000256" key="1">
    <source>
        <dbReference type="SAM" id="Phobius"/>
    </source>
</evidence>
<proteinExistence type="predicted"/>
<gene>
    <name evidence="2" type="ORF">AV942_14460</name>
</gene>
<dbReference type="PANTHER" id="PTHR33507">
    <property type="entry name" value="INNER MEMBRANE PROTEIN YBBJ"/>
    <property type="match status" value="1"/>
</dbReference>
<dbReference type="RefSeq" id="WP_015067758.1">
    <property type="nucleotide sequence ID" value="NZ_CAXGIV010000042.1"/>
</dbReference>
<dbReference type="PANTHER" id="PTHR33507:SF3">
    <property type="entry name" value="INNER MEMBRANE PROTEIN YBBJ"/>
    <property type="match status" value="1"/>
</dbReference>
<protein>
    <recommendedName>
        <fullName evidence="4">Activity regulator of membrane protease YbbK</fullName>
    </recommendedName>
</protein>
<dbReference type="EMBL" id="CP013928">
    <property type="protein sequence ID" value="AMJ79409.1"/>
    <property type="molecule type" value="Genomic_DNA"/>
</dbReference>
<evidence type="ECO:0000313" key="2">
    <source>
        <dbReference type="EMBL" id="AMJ79409.1"/>
    </source>
</evidence>
<organism evidence="2 3">
    <name type="scientific">Alteromonas mediterranea</name>
    <dbReference type="NCBI Taxonomy" id="314275"/>
    <lineage>
        <taxon>Bacteria</taxon>
        <taxon>Pseudomonadati</taxon>
        <taxon>Pseudomonadota</taxon>
        <taxon>Gammaproteobacteria</taxon>
        <taxon>Alteromonadales</taxon>
        <taxon>Alteromonadaceae</taxon>
        <taxon>Alteromonas/Salinimonas group</taxon>
        <taxon>Alteromonas</taxon>
    </lineage>
</organism>
<feature type="transmembrane region" description="Helical" evidence="1">
    <location>
        <begin position="51"/>
        <end position="71"/>
    </location>
</feature>
<dbReference type="Proteomes" id="UP000061468">
    <property type="component" value="Chromosome"/>
</dbReference>
<sequence length="146" mass="15968">MENIESYLVALGLLLMIVELLLGFSIILLFTLGLSLLISAALVYVGAFEPTILNLFIAASVLDLILMVILWRPMKYLQRDKPPFKAKSDLIGNTVELPEDVSPSRAVTLNYSGVTWKVDSNEFIPAGSKVVIEDVSVGTLTVGRKT</sequence>
<dbReference type="GO" id="GO:0005886">
    <property type="term" value="C:plasma membrane"/>
    <property type="evidence" value="ECO:0007669"/>
    <property type="project" value="TreeGrafter"/>
</dbReference>
<keyword evidence="1" id="KW-1133">Transmembrane helix</keyword>
<dbReference type="AlphaFoldDB" id="A0AAC8XMB1"/>
<feature type="transmembrane region" description="Helical" evidence="1">
    <location>
        <begin position="12"/>
        <end position="45"/>
    </location>
</feature>
<reference evidence="2 3" key="1">
    <citation type="submission" date="2015-12" db="EMBL/GenBank/DDBJ databases">
        <title>Intraspecies pangenome expansion in the marine bacterium Alteromonas.</title>
        <authorList>
            <person name="Lopez-Perez M."/>
            <person name="Rodriguez-Valera F."/>
        </authorList>
    </citation>
    <scope>NUCLEOTIDE SEQUENCE [LARGE SCALE GENOMIC DNA]</scope>
    <source>
        <strain evidence="2 3">UM8</strain>
    </source>
</reference>
<evidence type="ECO:0008006" key="4">
    <source>
        <dbReference type="Google" id="ProtNLM"/>
    </source>
</evidence>